<evidence type="ECO:0000256" key="4">
    <source>
        <dbReference type="PROSITE-ProRule" id="PRU01363"/>
    </source>
</evidence>
<dbReference type="Pfam" id="PF21089">
    <property type="entry name" value="PKS_DH_N"/>
    <property type="match status" value="1"/>
</dbReference>
<dbReference type="GO" id="GO:0004312">
    <property type="term" value="F:fatty acid synthase activity"/>
    <property type="evidence" value="ECO:0007669"/>
    <property type="project" value="TreeGrafter"/>
</dbReference>
<dbReference type="RefSeq" id="XP_030988030.1">
    <property type="nucleotide sequence ID" value="XM_031122672.1"/>
</dbReference>
<sequence>MLALGLRPGKTTIIIKKAQAGAQVSVAYVNSPTFITISGDANGIKRMLMAVESKGAFTRKLLVNTAYYSSYIDLVLQDYINSIYDLKVKPNASKFGIRMHTLITGAVVHNPDELDLVKPLSTGFKKRSRKNAVDILVEIGPHSVFRGPFVQSLQTIGVSSVPYFSAIIRSENGMQTALGLAGTLFNHGVPLNFTAANGNKSSLRPPRTLVNLPPYQWNHSQKHWAKTRLIREFKLREHGPKNLIGAPFSATSANEHIWRGFLRFEEQPWVNDYKINDLTLYSGAGFITMADTQNIRTITGFRLRDIQLISAMLVSPDKGKIKYTLNLKAGPNKDWYQFAVVSFGDGRSLTYNYIGIMLVKYDNVQLGLIEQLEIAAAFATASSSYHQTIDPGKFYETLKHVGFHYGPCFSNVTSLFCKPGTCVGNIVIPDVGFTIADTSPILDNLYKERPHIVHPTFLDAVFHLGFAALMGDGQKVINPMVPTYINEIYLSNRLPINVKKHLKGFAYIKMAGLKNLQTKIAIMDEQESSPVLTIRGLYCSQINNATSGAANIGLPPVVKKEAS</sequence>
<evidence type="ECO:0000256" key="3">
    <source>
        <dbReference type="ARBA" id="ARBA00023268"/>
    </source>
</evidence>
<dbReference type="InterPro" id="IPR042104">
    <property type="entry name" value="PKS_dehydratase_sf"/>
</dbReference>
<keyword evidence="6" id="KW-1185">Reference proteome</keyword>
<dbReference type="GO" id="GO:0006633">
    <property type="term" value="P:fatty acid biosynthetic process"/>
    <property type="evidence" value="ECO:0007669"/>
    <property type="project" value="TreeGrafter"/>
</dbReference>
<comment type="caution">
    <text evidence="4">Lacks conserved residue(s) required for the propagation of feature annotation.</text>
</comment>
<dbReference type="InterPro" id="IPR049900">
    <property type="entry name" value="PKS_mFAS_DH"/>
</dbReference>
<dbReference type="GO" id="GO:0044550">
    <property type="term" value="P:secondary metabolite biosynthetic process"/>
    <property type="evidence" value="ECO:0007669"/>
    <property type="project" value="TreeGrafter"/>
</dbReference>
<dbReference type="Gene3D" id="3.30.70.3290">
    <property type="match status" value="1"/>
</dbReference>
<dbReference type="Proteomes" id="UP000515153">
    <property type="component" value="Unplaced"/>
</dbReference>
<reference evidence="7" key="1">
    <citation type="journal article" date="2019" name="Mol. Biol. Evol.">
        <title>Blast fungal genomes show frequent chromosomal changes, gene gains and losses, and effector gene turnover.</title>
        <authorList>
            <person name="Gomez Luciano L.B."/>
            <person name="Jason Tsai I."/>
            <person name="Chuma I."/>
            <person name="Tosa Y."/>
            <person name="Chen Y.H."/>
            <person name="Li J.Y."/>
            <person name="Li M.Y."/>
            <person name="Jade Lu M.Y."/>
            <person name="Nakayashiki H."/>
            <person name="Li W.H."/>
        </authorList>
    </citation>
    <scope>NUCLEOTIDE SEQUENCE</scope>
    <source>
        <strain evidence="7">NI907</strain>
    </source>
</reference>
<dbReference type="InterPro" id="IPR016036">
    <property type="entry name" value="Malonyl_transacylase_ACP-bd"/>
</dbReference>
<evidence type="ECO:0000256" key="2">
    <source>
        <dbReference type="ARBA" id="ARBA00022553"/>
    </source>
</evidence>
<dbReference type="InterPro" id="IPR014043">
    <property type="entry name" value="Acyl_transferase_dom"/>
</dbReference>
<gene>
    <name evidence="7" type="ORF">PgNI_02610</name>
</gene>
<feature type="region of interest" description="C-terminal hotdog fold" evidence="4">
    <location>
        <begin position="383"/>
        <end position="548"/>
    </location>
</feature>
<dbReference type="SMART" id="SM00826">
    <property type="entry name" value="PKS_DH"/>
    <property type="match status" value="1"/>
</dbReference>
<name>A0A6P8BLD2_PYRGI</name>
<evidence type="ECO:0000313" key="6">
    <source>
        <dbReference type="Proteomes" id="UP000515153"/>
    </source>
</evidence>
<dbReference type="SMART" id="SM00827">
    <property type="entry name" value="PKS_AT"/>
    <property type="match status" value="1"/>
</dbReference>
<keyword evidence="2" id="KW-0597">Phosphoprotein</keyword>
<dbReference type="PANTHER" id="PTHR43775">
    <property type="entry name" value="FATTY ACID SYNTHASE"/>
    <property type="match status" value="1"/>
</dbReference>
<keyword evidence="1" id="KW-0596">Phosphopantetheine</keyword>
<proteinExistence type="predicted"/>
<dbReference type="SUPFAM" id="SSF55048">
    <property type="entry name" value="Probable ACP-binding domain of malonyl-CoA ACP transacylase"/>
    <property type="match status" value="1"/>
</dbReference>
<evidence type="ECO:0000259" key="5">
    <source>
        <dbReference type="PROSITE" id="PS52019"/>
    </source>
</evidence>
<dbReference type="Pfam" id="PF14765">
    <property type="entry name" value="PS-DH"/>
    <property type="match status" value="1"/>
</dbReference>
<dbReference type="PANTHER" id="PTHR43775:SF29">
    <property type="entry name" value="ASPERFURANONE POLYKETIDE SYNTHASE AFOG-RELATED"/>
    <property type="match status" value="1"/>
</dbReference>
<dbReference type="Gene3D" id="3.40.366.10">
    <property type="entry name" value="Malonyl-Coenzyme A Acyl Carrier Protein, domain 2"/>
    <property type="match status" value="1"/>
</dbReference>
<reference evidence="7" key="3">
    <citation type="submission" date="2025-08" db="UniProtKB">
        <authorList>
            <consortium name="RefSeq"/>
        </authorList>
    </citation>
    <scope>IDENTIFICATION</scope>
    <source>
        <strain evidence="7">NI907</strain>
    </source>
</reference>
<dbReference type="InterPro" id="IPR020807">
    <property type="entry name" value="PKS_DH"/>
</dbReference>
<protein>
    <recommendedName>
        <fullName evidence="5">PKS/mFAS DH domain-containing protein</fullName>
    </recommendedName>
</protein>
<organism evidence="6 7">
    <name type="scientific">Pyricularia grisea</name>
    <name type="common">Crabgrass-specific blast fungus</name>
    <name type="synonym">Magnaporthe grisea</name>
    <dbReference type="NCBI Taxonomy" id="148305"/>
    <lineage>
        <taxon>Eukaryota</taxon>
        <taxon>Fungi</taxon>
        <taxon>Dikarya</taxon>
        <taxon>Ascomycota</taxon>
        <taxon>Pezizomycotina</taxon>
        <taxon>Sordariomycetes</taxon>
        <taxon>Sordariomycetidae</taxon>
        <taxon>Magnaporthales</taxon>
        <taxon>Pyriculariaceae</taxon>
        <taxon>Pyricularia</taxon>
    </lineage>
</organism>
<evidence type="ECO:0000313" key="7">
    <source>
        <dbReference type="RefSeq" id="XP_030988030.1"/>
    </source>
</evidence>
<feature type="domain" description="PKS/mFAS DH" evidence="5">
    <location>
        <begin position="241"/>
        <end position="548"/>
    </location>
</feature>
<dbReference type="AlphaFoldDB" id="A0A6P8BLD2"/>
<dbReference type="InterPro" id="IPR001227">
    <property type="entry name" value="Ac_transferase_dom_sf"/>
</dbReference>
<reference evidence="7" key="2">
    <citation type="submission" date="2019-10" db="EMBL/GenBank/DDBJ databases">
        <authorList>
            <consortium name="NCBI Genome Project"/>
        </authorList>
    </citation>
    <scope>NUCLEOTIDE SEQUENCE</scope>
    <source>
        <strain evidence="7">NI907</strain>
    </source>
</reference>
<dbReference type="InterPro" id="IPR049552">
    <property type="entry name" value="PKS_DH_N"/>
</dbReference>
<dbReference type="PROSITE" id="PS52019">
    <property type="entry name" value="PKS_MFAS_DH"/>
    <property type="match status" value="1"/>
</dbReference>
<dbReference type="KEGG" id="pgri:PgNI_02610"/>
<keyword evidence="3" id="KW-0511">Multifunctional enzyme</keyword>
<dbReference type="InterPro" id="IPR049551">
    <property type="entry name" value="PKS_DH_C"/>
</dbReference>
<dbReference type="Gene3D" id="3.10.129.110">
    <property type="entry name" value="Polyketide synthase dehydratase"/>
    <property type="match status" value="1"/>
</dbReference>
<accession>A0A6P8BLD2</accession>
<feature type="region of interest" description="N-terminal hotdog fold" evidence="4">
    <location>
        <begin position="241"/>
        <end position="364"/>
    </location>
</feature>
<dbReference type="GeneID" id="41957583"/>
<dbReference type="InterPro" id="IPR050091">
    <property type="entry name" value="PKS_NRPS_Biosynth_Enz"/>
</dbReference>
<evidence type="ECO:0000256" key="1">
    <source>
        <dbReference type="ARBA" id="ARBA00022450"/>
    </source>
</evidence>